<dbReference type="Gene3D" id="1.10.510.10">
    <property type="entry name" value="Transferase(Phosphotransferase) domain 1"/>
    <property type="match status" value="1"/>
</dbReference>
<dbReference type="GO" id="GO:0005737">
    <property type="term" value="C:cytoplasm"/>
    <property type="evidence" value="ECO:0007669"/>
    <property type="project" value="TreeGrafter"/>
</dbReference>
<dbReference type="InterPro" id="IPR051274">
    <property type="entry name" value="3-5_Exoribonuclease"/>
</dbReference>
<accession>A0A2G5S9H3</accession>
<dbReference type="FunFam" id="3.30.420.10:FF:000157">
    <property type="entry name" value="Cell death-related nuclease 4"/>
    <property type="match status" value="1"/>
</dbReference>
<gene>
    <name evidence="5" type="ORF">B9Z55_029000</name>
</gene>
<evidence type="ECO:0000256" key="1">
    <source>
        <dbReference type="ARBA" id="ARBA00022722"/>
    </source>
</evidence>
<evidence type="ECO:0000259" key="4">
    <source>
        <dbReference type="PROSITE" id="PS50011"/>
    </source>
</evidence>
<dbReference type="FunFam" id="1.10.510.10:FF:001791">
    <property type="entry name" value="Protein CBG02188"/>
    <property type="match status" value="1"/>
</dbReference>
<dbReference type="CDD" id="cd06133">
    <property type="entry name" value="ERI-1_3'hExo_like"/>
    <property type="match status" value="1"/>
</dbReference>
<dbReference type="SUPFAM" id="SSF56112">
    <property type="entry name" value="Protein kinase-like (PK-like)"/>
    <property type="match status" value="1"/>
</dbReference>
<dbReference type="GO" id="GO:0004672">
    <property type="term" value="F:protein kinase activity"/>
    <property type="evidence" value="ECO:0007669"/>
    <property type="project" value="InterPro"/>
</dbReference>
<dbReference type="OrthoDB" id="5775694at2759"/>
<keyword evidence="2" id="KW-0378">Hydrolase</keyword>
<dbReference type="InterPro" id="IPR047201">
    <property type="entry name" value="ERI-1_3'hExo-like"/>
</dbReference>
<evidence type="ECO:0000256" key="2">
    <source>
        <dbReference type="ARBA" id="ARBA00022801"/>
    </source>
</evidence>
<dbReference type="GO" id="GO:0003676">
    <property type="term" value="F:nucleic acid binding"/>
    <property type="evidence" value="ECO:0007669"/>
    <property type="project" value="InterPro"/>
</dbReference>
<dbReference type="AlphaFoldDB" id="A0A2G5S9H3"/>
<dbReference type="InterPro" id="IPR000719">
    <property type="entry name" value="Prot_kinase_dom"/>
</dbReference>
<dbReference type="GO" id="GO:0005524">
    <property type="term" value="F:ATP binding"/>
    <property type="evidence" value="ECO:0007669"/>
    <property type="project" value="InterPro"/>
</dbReference>
<dbReference type="SMART" id="SM00220">
    <property type="entry name" value="S_TKc"/>
    <property type="match status" value="1"/>
</dbReference>
<dbReference type="Pfam" id="PF00069">
    <property type="entry name" value="Pkinase"/>
    <property type="match status" value="1"/>
</dbReference>
<sequence>MTAVYKCPYDNLLILNIATTCEERNFDYPLEIIQFSIVVIDTRTKTIREDVKFNRYVRPIINPMLTDYCKSYTGIAQATVDTAEPFPVVCEQFCEWLQVHDFQETRYAFVALNRQDLWLVAQYQFLLTKQPLPAMFRQWVDMNALMTKAHQGQYTSRPEEDFVQNMSDFYSIRYEGKARNALDNCEFLAKVTKRFLDDGNLVTVNEILKCFFGVSISGVLFAIMKNDFFQNRNIPLTVDPEWGTKFISAMEVHERILPLIACHTGRFFPEDHYGMCHYCKQPASVCTGREHKQYPKDMYEQLREPSVFAITAGLVKEQNDHFGHYVLNRYRPTGKFKEAGVQGRAVAVFDILHNRDGLIMKRIMHPEDYHRELTVLQAMRGQAGFPHLHDFFTTPAHLGGVQYFLVMDYEGECLDDVSRRTDRGISNYNLMRITYKLFWTLESLHIQGYCHRDVHARNVVIRQEFDGLVRIKLIDFGMSLPLDPSPMPDRNLTSWHASLEVCRGDAYSRFDDLTSSLFVAMWCIRLNPFGEDHGQYLTRKVTFDANPLVWFTKELKWIGKLYNSIQLQRSSGYSHTDMFDNFHKWDPEFDPTSPITHSVIENQLRIE</sequence>
<organism evidence="5 6">
    <name type="scientific">Caenorhabditis nigoni</name>
    <dbReference type="NCBI Taxonomy" id="1611254"/>
    <lineage>
        <taxon>Eukaryota</taxon>
        <taxon>Metazoa</taxon>
        <taxon>Ecdysozoa</taxon>
        <taxon>Nematoda</taxon>
        <taxon>Chromadorea</taxon>
        <taxon>Rhabditida</taxon>
        <taxon>Rhabditina</taxon>
        <taxon>Rhabditomorpha</taxon>
        <taxon>Rhabditoidea</taxon>
        <taxon>Rhabditidae</taxon>
        <taxon>Peloderinae</taxon>
        <taxon>Caenorhabditis</taxon>
    </lineage>
</organism>
<dbReference type="InterPro" id="IPR011009">
    <property type="entry name" value="Kinase-like_dom_sf"/>
</dbReference>
<proteinExistence type="predicted"/>
<dbReference type="PROSITE" id="PS50011">
    <property type="entry name" value="PROTEIN_KINASE_DOM"/>
    <property type="match status" value="1"/>
</dbReference>
<evidence type="ECO:0000313" key="5">
    <source>
        <dbReference type="EMBL" id="PIC11569.1"/>
    </source>
</evidence>
<evidence type="ECO:0000256" key="3">
    <source>
        <dbReference type="ARBA" id="ARBA00022839"/>
    </source>
</evidence>
<reference evidence="6" key="1">
    <citation type="submission" date="2017-10" db="EMBL/GenBank/DDBJ databases">
        <title>Rapid genome shrinkage in a self-fertile nematode reveals novel sperm competition proteins.</title>
        <authorList>
            <person name="Yin D."/>
            <person name="Schwarz E.M."/>
            <person name="Thomas C.G."/>
            <person name="Felde R.L."/>
            <person name="Korf I.F."/>
            <person name="Cutter A.D."/>
            <person name="Schartner C.M."/>
            <person name="Ralston E.J."/>
            <person name="Meyer B.J."/>
            <person name="Haag E.S."/>
        </authorList>
    </citation>
    <scope>NUCLEOTIDE SEQUENCE [LARGE SCALE GENOMIC DNA]</scope>
    <source>
        <strain evidence="6">JU1422</strain>
    </source>
</reference>
<keyword evidence="1" id="KW-0540">Nuclease</keyword>
<dbReference type="InterPro" id="IPR013520">
    <property type="entry name" value="Ribonucl_H"/>
</dbReference>
<dbReference type="GO" id="GO:0000175">
    <property type="term" value="F:3'-5'-RNA exonuclease activity"/>
    <property type="evidence" value="ECO:0007669"/>
    <property type="project" value="InterPro"/>
</dbReference>
<dbReference type="InterPro" id="IPR012337">
    <property type="entry name" value="RNaseH-like_sf"/>
</dbReference>
<dbReference type="EMBL" id="PDUG01000068">
    <property type="protein sequence ID" value="PIC11569.1"/>
    <property type="molecule type" value="Genomic_DNA"/>
</dbReference>
<dbReference type="Pfam" id="PF00929">
    <property type="entry name" value="RNase_T"/>
    <property type="match status" value="1"/>
</dbReference>
<name>A0A2G5S9H3_9PELO</name>
<dbReference type="PANTHER" id="PTHR23044">
    <property type="entry name" value="3'-5' EXONUCLEASE ERI1-RELATED"/>
    <property type="match status" value="1"/>
</dbReference>
<dbReference type="Gene3D" id="3.30.420.10">
    <property type="entry name" value="Ribonuclease H-like superfamily/Ribonuclease H"/>
    <property type="match status" value="1"/>
</dbReference>
<dbReference type="SUPFAM" id="SSF53098">
    <property type="entry name" value="Ribonuclease H-like"/>
    <property type="match status" value="1"/>
</dbReference>
<keyword evidence="3" id="KW-0269">Exonuclease</keyword>
<dbReference type="Proteomes" id="UP000230233">
    <property type="component" value="Unassembled WGS sequence"/>
</dbReference>
<keyword evidence="6" id="KW-1185">Reference proteome</keyword>
<evidence type="ECO:0000313" key="6">
    <source>
        <dbReference type="Proteomes" id="UP000230233"/>
    </source>
</evidence>
<dbReference type="PANTHER" id="PTHR23044:SF4">
    <property type="entry name" value="CELL DEATH-RELATED NUCLEASE 4"/>
    <property type="match status" value="1"/>
</dbReference>
<protein>
    <recommendedName>
        <fullName evidence="4">Protein kinase domain-containing protein</fullName>
    </recommendedName>
</protein>
<comment type="caution">
    <text evidence="5">The sequence shown here is derived from an EMBL/GenBank/DDBJ whole genome shotgun (WGS) entry which is preliminary data.</text>
</comment>
<dbReference type="STRING" id="1611254.A0A2G5S9H3"/>
<feature type="domain" description="Protein kinase" evidence="4">
    <location>
        <begin position="311"/>
        <end position="607"/>
    </location>
</feature>
<dbReference type="SMART" id="SM00479">
    <property type="entry name" value="EXOIII"/>
    <property type="match status" value="1"/>
</dbReference>
<dbReference type="InterPro" id="IPR036397">
    <property type="entry name" value="RNaseH_sf"/>
</dbReference>